<dbReference type="PANTHER" id="PTHR39087">
    <property type="entry name" value="UPF0104 MEMBRANE PROTEIN MJ1595"/>
    <property type="match status" value="1"/>
</dbReference>
<gene>
    <name evidence="7" type="ORF">H3H32_31475</name>
</gene>
<dbReference type="Proteomes" id="UP000515369">
    <property type="component" value="Chromosome"/>
</dbReference>
<dbReference type="EMBL" id="CP059732">
    <property type="protein sequence ID" value="QMW02387.1"/>
    <property type="molecule type" value="Genomic_DNA"/>
</dbReference>
<evidence type="ECO:0000256" key="2">
    <source>
        <dbReference type="ARBA" id="ARBA00022475"/>
    </source>
</evidence>
<keyword evidence="8" id="KW-1185">Reference proteome</keyword>
<evidence type="ECO:0000256" key="5">
    <source>
        <dbReference type="ARBA" id="ARBA00023136"/>
    </source>
</evidence>
<feature type="transmembrane region" description="Helical" evidence="6">
    <location>
        <begin position="40"/>
        <end position="56"/>
    </location>
</feature>
<evidence type="ECO:0000256" key="3">
    <source>
        <dbReference type="ARBA" id="ARBA00022692"/>
    </source>
</evidence>
<organism evidence="7 8">
    <name type="scientific">Spirosoma foliorum</name>
    <dbReference type="NCBI Taxonomy" id="2710596"/>
    <lineage>
        <taxon>Bacteria</taxon>
        <taxon>Pseudomonadati</taxon>
        <taxon>Bacteroidota</taxon>
        <taxon>Cytophagia</taxon>
        <taxon>Cytophagales</taxon>
        <taxon>Cytophagaceae</taxon>
        <taxon>Spirosoma</taxon>
    </lineage>
</organism>
<keyword evidence="2" id="KW-1003">Cell membrane</keyword>
<accession>A0A7G5GU45</accession>
<keyword evidence="3 6" id="KW-0812">Transmembrane</keyword>
<sequence>MVKGFFRRVVPIMLALGLLWYVLKDVPLTELASQFRQADSRWLLIAGLLIVIFHLIRAARWQLALQALGFYPSLFRTAIALLAGTLASMLVPGAGELTRCGTLQRTDGVPLAQGFGSVVAERIIDLLMLVVVIGLTVLLEFKRAGQYILGLLSPLVKRLTTSGQSTTLLIVAFISFFTLLVLLYWLLRSAAFWQHRLVIRVVNIAHEVKRGFLSIQQLKRPGLFIMLTSISYGLIFLTTYTLFFALPQTRQLPPNAALTILTVSSLGGLAVPTQGGIGTYHFLVSRALVLYGMSLTDGVIVATFLHAIQTGFSLLLSSLSFLAIPILITNRQKKQEADLVK</sequence>
<evidence type="ECO:0000256" key="4">
    <source>
        <dbReference type="ARBA" id="ARBA00022989"/>
    </source>
</evidence>
<name>A0A7G5GU45_9BACT</name>
<feature type="transmembrane region" description="Helical" evidence="6">
    <location>
        <begin position="68"/>
        <end position="91"/>
    </location>
</feature>
<dbReference type="Pfam" id="PF03706">
    <property type="entry name" value="LPG_synthase_TM"/>
    <property type="match status" value="1"/>
</dbReference>
<evidence type="ECO:0000256" key="6">
    <source>
        <dbReference type="SAM" id="Phobius"/>
    </source>
</evidence>
<evidence type="ECO:0000313" key="8">
    <source>
        <dbReference type="Proteomes" id="UP000515369"/>
    </source>
</evidence>
<protein>
    <submittedName>
        <fullName evidence="7">Flippase-like domain-containing protein</fullName>
    </submittedName>
</protein>
<feature type="transmembrane region" description="Helical" evidence="6">
    <location>
        <begin position="303"/>
        <end position="328"/>
    </location>
</feature>
<proteinExistence type="predicted"/>
<comment type="subcellular location">
    <subcellularLocation>
        <location evidence="1">Cell membrane</location>
        <topology evidence="1">Multi-pass membrane protein</topology>
    </subcellularLocation>
</comment>
<reference evidence="7 8" key="1">
    <citation type="submission" date="2020-07" db="EMBL/GenBank/DDBJ databases">
        <title>Spirosoma foliorum sp. nov., isolated from the leaves on the Nejang mountain Korea, Republic of.</title>
        <authorList>
            <person name="Ho H."/>
            <person name="Lee Y.-J."/>
            <person name="Nurcahyanto D.-A."/>
            <person name="Kim S.-G."/>
        </authorList>
    </citation>
    <scope>NUCLEOTIDE SEQUENCE [LARGE SCALE GENOMIC DNA]</scope>
    <source>
        <strain evidence="7 8">PL0136</strain>
    </source>
</reference>
<dbReference type="AlphaFoldDB" id="A0A7G5GU45"/>
<dbReference type="KEGG" id="sfol:H3H32_31475"/>
<keyword evidence="4 6" id="KW-1133">Transmembrane helix</keyword>
<dbReference type="RefSeq" id="WP_182459696.1">
    <property type="nucleotide sequence ID" value="NZ_CP059732.1"/>
</dbReference>
<feature type="transmembrane region" description="Helical" evidence="6">
    <location>
        <begin position="123"/>
        <end position="141"/>
    </location>
</feature>
<dbReference type="InterPro" id="IPR022791">
    <property type="entry name" value="L-PG_synthase/AglD"/>
</dbReference>
<feature type="transmembrane region" description="Helical" evidence="6">
    <location>
        <begin position="223"/>
        <end position="246"/>
    </location>
</feature>
<dbReference type="PANTHER" id="PTHR39087:SF2">
    <property type="entry name" value="UPF0104 MEMBRANE PROTEIN MJ1595"/>
    <property type="match status" value="1"/>
</dbReference>
<feature type="transmembrane region" description="Helical" evidence="6">
    <location>
        <begin position="167"/>
        <end position="187"/>
    </location>
</feature>
<dbReference type="GO" id="GO:0005886">
    <property type="term" value="C:plasma membrane"/>
    <property type="evidence" value="ECO:0007669"/>
    <property type="project" value="UniProtKB-SubCell"/>
</dbReference>
<evidence type="ECO:0000256" key="1">
    <source>
        <dbReference type="ARBA" id="ARBA00004651"/>
    </source>
</evidence>
<evidence type="ECO:0000313" key="7">
    <source>
        <dbReference type="EMBL" id="QMW02387.1"/>
    </source>
</evidence>
<keyword evidence="5 6" id="KW-0472">Membrane</keyword>
<feature type="transmembrane region" description="Helical" evidence="6">
    <location>
        <begin position="258"/>
        <end position="283"/>
    </location>
</feature>